<protein>
    <recommendedName>
        <fullName evidence="1">Calmodulin</fullName>
    </recommendedName>
</protein>
<name>A0A8S1R7F6_9CILI</name>
<dbReference type="AlphaFoldDB" id="A0A8S1R7F6"/>
<dbReference type="OrthoDB" id="293868at2759"/>
<dbReference type="GO" id="GO:0016460">
    <property type="term" value="C:myosin II complex"/>
    <property type="evidence" value="ECO:0007669"/>
    <property type="project" value="TreeGrafter"/>
</dbReference>
<keyword evidence="4" id="KW-0106">Calcium</keyword>
<comment type="caution">
    <text evidence="7">The sequence shown here is derived from an EMBL/GenBank/DDBJ whole genome shotgun (WGS) entry which is preliminary data.</text>
</comment>
<dbReference type="Pfam" id="PF13499">
    <property type="entry name" value="EF-hand_7"/>
    <property type="match status" value="1"/>
</dbReference>
<dbReference type="CDD" id="cd00051">
    <property type="entry name" value="EFh"/>
    <property type="match status" value="1"/>
</dbReference>
<evidence type="ECO:0000313" key="7">
    <source>
        <dbReference type="EMBL" id="CAD8123072.1"/>
    </source>
</evidence>
<accession>A0A8S1R7F6</accession>
<dbReference type="InterPro" id="IPR050230">
    <property type="entry name" value="CALM/Myosin/TropC-like"/>
</dbReference>
<dbReference type="PANTHER" id="PTHR23048:SF0">
    <property type="entry name" value="CALMODULIN LIKE 3"/>
    <property type="match status" value="1"/>
</dbReference>
<evidence type="ECO:0000256" key="2">
    <source>
        <dbReference type="ARBA" id="ARBA00022723"/>
    </source>
</evidence>
<dbReference type="PANTHER" id="PTHR23048">
    <property type="entry name" value="MYOSIN LIGHT CHAIN 1, 3"/>
    <property type="match status" value="1"/>
</dbReference>
<proteinExistence type="predicted"/>
<keyword evidence="5" id="KW-0007">Acetylation</keyword>
<keyword evidence="2" id="KW-0479">Metal-binding</keyword>
<dbReference type="InterPro" id="IPR018247">
    <property type="entry name" value="EF_Hand_1_Ca_BS"/>
</dbReference>
<dbReference type="FunFam" id="1.10.238.10:FF:000003">
    <property type="entry name" value="Calmodulin A"/>
    <property type="match status" value="1"/>
</dbReference>
<evidence type="ECO:0000259" key="6">
    <source>
        <dbReference type="PROSITE" id="PS50222"/>
    </source>
</evidence>
<dbReference type="EMBL" id="CAJJDN010000142">
    <property type="protein sequence ID" value="CAD8123072.1"/>
    <property type="molecule type" value="Genomic_DNA"/>
</dbReference>
<organism evidence="7 8">
    <name type="scientific">Paramecium sonneborni</name>
    <dbReference type="NCBI Taxonomy" id="65129"/>
    <lineage>
        <taxon>Eukaryota</taxon>
        <taxon>Sar</taxon>
        <taxon>Alveolata</taxon>
        <taxon>Ciliophora</taxon>
        <taxon>Intramacronucleata</taxon>
        <taxon>Oligohymenophorea</taxon>
        <taxon>Peniculida</taxon>
        <taxon>Parameciidae</taxon>
        <taxon>Paramecium</taxon>
    </lineage>
</organism>
<dbReference type="Proteomes" id="UP000692954">
    <property type="component" value="Unassembled WGS sequence"/>
</dbReference>
<evidence type="ECO:0000256" key="5">
    <source>
        <dbReference type="ARBA" id="ARBA00022990"/>
    </source>
</evidence>
<dbReference type="PROSITE" id="PS00018">
    <property type="entry name" value="EF_HAND_1"/>
    <property type="match status" value="2"/>
</dbReference>
<keyword evidence="8" id="KW-1185">Reference proteome</keyword>
<feature type="domain" description="EF-hand" evidence="6">
    <location>
        <begin position="4"/>
        <end position="39"/>
    </location>
</feature>
<reference evidence="7" key="1">
    <citation type="submission" date="2021-01" db="EMBL/GenBank/DDBJ databases">
        <authorList>
            <consortium name="Genoscope - CEA"/>
            <person name="William W."/>
        </authorList>
    </citation>
    <scope>NUCLEOTIDE SEQUENCE</scope>
</reference>
<dbReference type="SMART" id="SM00054">
    <property type="entry name" value="EFh"/>
    <property type="match status" value="2"/>
</dbReference>
<evidence type="ECO:0000256" key="1">
    <source>
        <dbReference type="ARBA" id="ARBA00020786"/>
    </source>
</evidence>
<dbReference type="GO" id="GO:0005509">
    <property type="term" value="F:calcium ion binding"/>
    <property type="evidence" value="ECO:0007669"/>
    <property type="project" value="InterPro"/>
</dbReference>
<dbReference type="PROSITE" id="PS50222">
    <property type="entry name" value="EF_HAND_2"/>
    <property type="match status" value="2"/>
</dbReference>
<evidence type="ECO:0000256" key="4">
    <source>
        <dbReference type="ARBA" id="ARBA00022837"/>
    </source>
</evidence>
<evidence type="ECO:0000256" key="3">
    <source>
        <dbReference type="ARBA" id="ARBA00022737"/>
    </source>
</evidence>
<gene>
    <name evidence="7" type="ORF">PSON_ATCC_30995.1.T1420082</name>
</gene>
<evidence type="ECO:0000313" key="8">
    <source>
        <dbReference type="Proteomes" id="UP000692954"/>
    </source>
</evidence>
<sequence length="356" mass="42524">MINQTKTQLFEVFKKFDKDGNGYVESNELIEISKQMNEEITQDDIDRLMKVVDSNNDGKISFEEFWIWWQFGKNEKLEKLVFMKLKLMNMLKSINSEFTRFGVSLEQKYEPKLDHHYWAINYGDFQPHFKFNIKMKYKGSGVLEDIQQEVGFQQSKSLQIIIICRAIKPVQAKEKLEQLWKEFKQKLQEKQDQIILPQIENSLNIEFQERKDSVAIAINISHALIDMTFEQAYLPYCEKLGTDVEVLIQSFFLIRYLLNIYWKDLFLNLKQLLIVISQKVNWCYFGQFWKIICLKNRCNKIIIENIIRVYMAYAFQEFQVSFIIMEDVNQFLNALGLQELADEQPTAIYNNKLYIY</sequence>
<dbReference type="InterPro" id="IPR002048">
    <property type="entry name" value="EF_hand_dom"/>
</dbReference>
<feature type="domain" description="EF-hand" evidence="6">
    <location>
        <begin position="40"/>
        <end position="75"/>
    </location>
</feature>
<keyword evidence="3" id="KW-0677">Repeat</keyword>